<keyword evidence="2 10" id="KW-0808">Transferase</keyword>
<keyword evidence="8 10" id="KW-0012">Acyltransferase</keyword>
<evidence type="ECO:0000256" key="2">
    <source>
        <dbReference type="ARBA" id="ARBA00022679"/>
    </source>
</evidence>
<accession>A0ABY0GUS8</accession>
<organism evidence="13 14">
    <name type="scientific">Monosporascus cannonballus</name>
    <dbReference type="NCBI Taxonomy" id="155416"/>
    <lineage>
        <taxon>Eukaryota</taxon>
        <taxon>Fungi</taxon>
        <taxon>Dikarya</taxon>
        <taxon>Ascomycota</taxon>
        <taxon>Pezizomycotina</taxon>
        <taxon>Sordariomycetes</taxon>
        <taxon>Xylariomycetidae</taxon>
        <taxon>Xylariales</taxon>
        <taxon>Xylariales incertae sedis</taxon>
        <taxon>Monosporascus</taxon>
    </lineage>
</organism>
<evidence type="ECO:0000256" key="8">
    <source>
        <dbReference type="ARBA" id="ARBA00023315"/>
    </source>
</evidence>
<evidence type="ECO:0000256" key="1">
    <source>
        <dbReference type="ARBA" id="ARBA00004141"/>
    </source>
</evidence>
<feature type="region of interest" description="Disordered" evidence="11">
    <location>
        <begin position="96"/>
        <end position="117"/>
    </location>
</feature>
<dbReference type="Pfam" id="PF01529">
    <property type="entry name" value="DHHC"/>
    <property type="match status" value="1"/>
</dbReference>
<evidence type="ECO:0000256" key="6">
    <source>
        <dbReference type="ARBA" id="ARBA00023139"/>
    </source>
</evidence>
<reference evidence="13 14" key="1">
    <citation type="submission" date="2018-06" db="EMBL/GenBank/DDBJ databases">
        <title>Complete Genomes of Monosporascus.</title>
        <authorList>
            <person name="Robinson A.J."/>
            <person name="Natvig D.O."/>
        </authorList>
    </citation>
    <scope>NUCLEOTIDE SEQUENCE [LARGE SCALE GENOMIC DNA]</scope>
    <source>
        <strain evidence="13 14">CBS 609.92</strain>
    </source>
</reference>
<keyword evidence="7" id="KW-0449">Lipoprotein</keyword>
<dbReference type="PROSITE" id="PS50216">
    <property type="entry name" value="DHHC"/>
    <property type="match status" value="1"/>
</dbReference>
<feature type="transmembrane region" description="Helical" evidence="10">
    <location>
        <begin position="197"/>
        <end position="223"/>
    </location>
</feature>
<evidence type="ECO:0000256" key="5">
    <source>
        <dbReference type="ARBA" id="ARBA00023136"/>
    </source>
</evidence>
<keyword evidence="14" id="KW-1185">Reference proteome</keyword>
<feature type="domain" description="Palmitoyltransferase DHHC" evidence="12">
    <location>
        <begin position="145"/>
        <end position="187"/>
    </location>
</feature>
<dbReference type="Proteomes" id="UP000294003">
    <property type="component" value="Unassembled WGS sequence"/>
</dbReference>
<feature type="transmembrane region" description="Helical" evidence="10">
    <location>
        <begin position="51"/>
        <end position="69"/>
    </location>
</feature>
<gene>
    <name evidence="13" type="ORF">DL762_009104</name>
</gene>
<name>A0ABY0GUS8_9PEZI</name>
<dbReference type="EC" id="2.3.1.225" evidence="10"/>
<proteinExistence type="inferred from homology"/>
<evidence type="ECO:0000256" key="3">
    <source>
        <dbReference type="ARBA" id="ARBA00022692"/>
    </source>
</evidence>
<evidence type="ECO:0000256" key="11">
    <source>
        <dbReference type="SAM" id="MobiDB-lite"/>
    </source>
</evidence>
<protein>
    <recommendedName>
        <fullName evidence="10">Palmitoyltransferase</fullName>
        <ecNumber evidence="10">2.3.1.225</ecNumber>
    </recommendedName>
</protein>
<evidence type="ECO:0000256" key="4">
    <source>
        <dbReference type="ARBA" id="ARBA00022989"/>
    </source>
</evidence>
<evidence type="ECO:0000256" key="10">
    <source>
        <dbReference type="RuleBase" id="RU079119"/>
    </source>
</evidence>
<sequence length="393" mass="44054">MPEVESTKAASRWATRIIPLVLAAAVGYGTYVIVVHVCVRYLLSPRHEDEAVAIVILVLHFIFLLFMIATYLRTYLTIAFDCGVVPLGPLAVERQRKHRRKRKNSHPPGDLEGHAYHAGPDLDPDSPGLEQFYTKDVFVCESDGRPKWCSECCNWKPDRVHHSSEIARCVYRMDHYCPWVGGMVGENCRKPPSLRHLVAGIAIAAFFGIFNFLMTVTSMRYVFLNMTNVDMLGARRKVHQLAVRVPHGPRSTDSFTTVTYPLPKLELGINGEANRRSRPRATDNSGPGGRANGASPDPRDDLATRTFAILKTEPGENPWHLGYWENWKSVMGTNFIDWLLPIRKSPCANHENGESFYPMGPVLVDIRARYGLSRNVAEGGAGLEMRQIGSQRA</sequence>
<dbReference type="InterPro" id="IPR001594">
    <property type="entry name" value="Palmitoyltrfase_DHHC"/>
</dbReference>
<keyword evidence="6" id="KW-0564">Palmitate</keyword>
<feature type="region of interest" description="Disordered" evidence="11">
    <location>
        <begin position="271"/>
        <end position="301"/>
    </location>
</feature>
<comment type="domain">
    <text evidence="10">The DHHC domain is required for palmitoyltransferase activity.</text>
</comment>
<feature type="compositionally biased region" description="Basic residues" evidence="11">
    <location>
        <begin position="96"/>
        <end position="105"/>
    </location>
</feature>
<dbReference type="InterPro" id="IPR039859">
    <property type="entry name" value="PFA4/ZDH16/20/ERF2-like"/>
</dbReference>
<keyword evidence="5 10" id="KW-0472">Membrane</keyword>
<feature type="transmembrane region" description="Helical" evidence="10">
    <location>
        <begin position="17"/>
        <end position="39"/>
    </location>
</feature>
<comment type="subcellular location">
    <subcellularLocation>
        <location evidence="1">Membrane</location>
        <topology evidence="1">Multi-pass membrane protein</topology>
    </subcellularLocation>
</comment>
<evidence type="ECO:0000256" key="7">
    <source>
        <dbReference type="ARBA" id="ARBA00023288"/>
    </source>
</evidence>
<comment type="caution">
    <text evidence="13">The sequence shown here is derived from an EMBL/GenBank/DDBJ whole genome shotgun (WGS) entry which is preliminary data.</text>
</comment>
<dbReference type="PANTHER" id="PTHR12246">
    <property type="entry name" value="PALMITOYLTRANSFERASE ZDHHC16"/>
    <property type="match status" value="1"/>
</dbReference>
<keyword evidence="3 10" id="KW-0812">Transmembrane</keyword>
<evidence type="ECO:0000256" key="9">
    <source>
        <dbReference type="ARBA" id="ARBA00048048"/>
    </source>
</evidence>
<keyword evidence="4 10" id="KW-1133">Transmembrane helix</keyword>
<evidence type="ECO:0000259" key="12">
    <source>
        <dbReference type="Pfam" id="PF01529"/>
    </source>
</evidence>
<evidence type="ECO:0000313" key="13">
    <source>
        <dbReference type="EMBL" id="RYO77679.1"/>
    </source>
</evidence>
<comment type="similarity">
    <text evidence="10">Belongs to the DHHC palmitoyltransferase family.</text>
</comment>
<evidence type="ECO:0000313" key="14">
    <source>
        <dbReference type="Proteomes" id="UP000294003"/>
    </source>
</evidence>
<comment type="catalytic activity">
    <reaction evidence="9 10">
        <text>L-cysteinyl-[protein] + hexadecanoyl-CoA = S-hexadecanoyl-L-cysteinyl-[protein] + CoA</text>
        <dbReference type="Rhea" id="RHEA:36683"/>
        <dbReference type="Rhea" id="RHEA-COMP:10131"/>
        <dbReference type="Rhea" id="RHEA-COMP:11032"/>
        <dbReference type="ChEBI" id="CHEBI:29950"/>
        <dbReference type="ChEBI" id="CHEBI:57287"/>
        <dbReference type="ChEBI" id="CHEBI:57379"/>
        <dbReference type="ChEBI" id="CHEBI:74151"/>
        <dbReference type="EC" id="2.3.1.225"/>
    </reaction>
</comment>
<dbReference type="EMBL" id="QJNS01000440">
    <property type="protein sequence ID" value="RYO77679.1"/>
    <property type="molecule type" value="Genomic_DNA"/>
</dbReference>